<proteinExistence type="predicted"/>
<feature type="compositionally biased region" description="Pro residues" evidence="1">
    <location>
        <begin position="18"/>
        <end position="30"/>
    </location>
</feature>
<name>A0A7S3R6D8_DUNTE</name>
<reference evidence="2" key="1">
    <citation type="submission" date="2021-01" db="EMBL/GenBank/DDBJ databases">
        <authorList>
            <person name="Corre E."/>
            <person name="Pelletier E."/>
            <person name="Niang G."/>
            <person name="Scheremetjew M."/>
            <person name="Finn R."/>
            <person name="Kale V."/>
            <person name="Holt S."/>
            <person name="Cochrane G."/>
            <person name="Meng A."/>
            <person name="Brown T."/>
            <person name="Cohen L."/>
        </authorList>
    </citation>
    <scope>NUCLEOTIDE SEQUENCE</scope>
    <source>
        <strain evidence="2">CCMP1320</strain>
    </source>
</reference>
<evidence type="ECO:0000256" key="1">
    <source>
        <dbReference type="SAM" id="MobiDB-lite"/>
    </source>
</evidence>
<organism evidence="2">
    <name type="scientific">Dunaliella tertiolecta</name>
    <name type="common">Green alga</name>
    <dbReference type="NCBI Taxonomy" id="3047"/>
    <lineage>
        <taxon>Eukaryota</taxon>
        <taxon>Viridiplantae</taxon>
        <taxon>Chlorophyta</taxon>
        <taxon>core chlorophytes</taxon>
        <taxon>Chlorophyceae</taxon>
        <taxon>CS clade</taxon>
        <taxon>Chlamydomonadales</taxon>
        <taxon>Dunaliellaceae</taxon>
        <taxon>Dunaliella</taxon>
    </lineage>
</organism>
<gene>
    <name evidence="2" type="ORF">DTER00134_LOCUS18926</name>
</gene>
<accession>A0A7S3R6D8</accession>
<sequence>MSPAAVQALHVNALSQPNSPPVCPKPPAAPPSLQADPRMRPECPGDHLLLAGRGLLWEDAPKSAKRSADTREWLSSSIRVGSYEKARLHTYLKKSRSKRVC</sequence>
<protein>
    <submittedName>
        <fullName evidence="2">Uncharacterized protein</fullName>
    </submittedName>
</protein>
<dbReference type="AlphaFoldDB" id="A0A7S3R6D8"/>
<evidence type="ECO:0000313" key="2">
    <source>
        <dbReference type="EMBL" id="CAE0503853.1"/>
    </source>
</evidence>
<dbReference type="EMBL" id="HBIP01031135">
    <property type="protein sequence ID" value="CAE0503853.1"/>
    <property type="molecule type" value="Transcribed_RNA"/>
</dbReference>
<feature type="region of interest" description="Disordered" evidence="1">
    <location>
        <begin position="1"/>
        <end position="40"/>
    </location>
</feature>